<name>A0ABX0VDY3_9HYPH</name>
<dbReference type="EMBL" id="JAATJS010000003">
    <property type="protein sequence ID" value="NIX76875.1"/>
    <property type="molecule type" value="Genomic_DNA"/>
</dbReference>
<reference evidence="1 2" key="1">
    <citation type="submission" date="2020-03" db="EMBL/GenBank/DDBJ databases">
        <title>The genome sequence of Microvirga sp. c23x22.</title>
        <authorList>
            <person name="Zhang X."/>
        </authorList>
    </citation>
    <scope>NUCLEOTIDE SEQUENCE [LARGE SCALE GENOMIC DNA]</scope>
    <source>
        <strain evidence="2">c23x22</strain>
    </source>
</reference>
<keyword evidence="2" id="KW-1185">Reference proteome</keyword>
<protein>
    <recommendedName>
        <fullName evidence="3">DUF1254 domain-containing protein</fullName>
    </recommendedName>
</protein>
<evidence type="ECO:0008006" key="3">
    <source>
        <dbReference type="Google" id="ProtNLM"/>
    </source>
</evidence>
<proteinExistence type="predicted"/>
<sequence>MRLLGRFIIATSIGLVLAAGVHIAVILASPHFARQDAFARIAALPPAETAQIISAPGGAPTWLPKPDPAAVVAVCPFDLDLGPTRVAARTGPLLMMVSFHAKTGDLFFAVTDKAAARGQLELVVMTPRQLDEARADDDENAPSRDVRIVAPGNRGYVVVRVVAPMASLRAQAEEAAKAVSCTVDQDEDEE</sequence>
<organism evidence="1 2">
    <name type="scientific">Microvirga terricola</name>
    <dbReference type="NCBI Taxonomy" id="2719797"/>
    <lineage>
        <taxon>Bacteria</taxon>
        <taxon>Pseudomonadati</taxon>
        <taxon>Pseudomonadota</taxon>
        <taxon>Alphaproteobacteria</taxon>
        <taxon>Hyphomicrobiales</taxon>
        <taxon>Methylobacteriaceae</taxon>
        <taxon>Microvirga</taxon>
    </lineage>
</organism>
<evidence type="ECO:0000313" key="2">
    <source>
        <dbReference type="Proteomes" id="UP000707352"/>
    </source>
</evidence>
<dbReference type="Proteomes" id="UP000707352">
    <property type="component" value="Unassembled WGS sequence"/>
</dbReference>
<gene>
    <name evidence="1" type="ORF">HB375_09635</name>
</gene>
<accession>A0ABX0VDY3</accession>
<dbReference type="RefSeq" id="WP_167672781.1">
    <property type="nucleotide sequence ID" value="NZ_JAATJS010000003.1"/>
</dbReference>
<evidence type="ECO:0000313" key="1">
    <source>
        <dbReference type="EMBL" id="NIX76875.1"/>
    </source>
</evidence>
<comment type="caution">
    <text evidence="1">The sequence shown here is derived from an EMBL/GenBank/DDBJ whole genome shotgun (WGS) entry which is preliminary data.</text>
</comment>